<organism evidence="2">
    <name type="scientific">Siphoviridae sp. ctqzz19</name>
    <dbReference type="NCBI Taxonomy" id="2825682"/>
    <lineage>
        <taxon>Viruses</taxon>
        <taxon>Duplodnaviria</taxon>
        <taxon>Heunggongvirae</taxon>
        <taxon>Uroviricota</taxon>
        <taxon>Caudoviricetes</taxon>
    </lineage>
</organism>
<dbReference type="InterPro" id="IPR003115">
    <property type="entry name" value="ParB_N"/>
</dbReference>
<accession>A0A8S5U2B1</accession>
<evidence type="ECO:0000259" key="1">
    <source>
        <dbReference type="SMART" id="SM00470"/>
    </source>
</evidence>
<dbReference type="InterPro" id="IPR050336">
    <property type="entry name" value="Chromosome_partition/occlusion"/>
</dbReference>
<dbReference type="GO" id="GO:0045881">
    <property type="term" value="P:positive regulation of sporulation resulting in formation of a cellular spore"/>
    <property type="evidence" value="ECO:0007669"/>
    <property type="project" value="TreeGrafter"/>
</dbReference>
<proteinExistence type="predicted"/>
<dbReference type="SMART" id="SM00470">
    <property type="entry name" value="ParB"/>
    <property type="match status" value="1"/>
</dbReference>
<dbReference type="EMBL" id="BK015988">
    <property type="protein sequence ID" value="DAF88570.1"/>
    <property type="molecule type" value="Genomic_DNA"/>
</dbReference>
<dbReference type="GO" id="GO:0007059">
    <property type="term" value="P:chromosome segregation"/>
    <property type="evidence" value="ECO:0007669"/>
    <property type="project" value="TreeGrafter"/>
</dbReference>
<evidence type="ECO:0000313" key="2">
    <source>
        <dbReference type="EMBL" id="DAF88570.1"/>
    </source>
</evidence>
<dbReference type="PANTHER" id="PTHR33375:SF1">
    <property type="entry name" value="CHROMOSOME-PARTITIONING PROTEIN PARB-RELATED"/>
    <property type="match status" value="1"/>
</dbReference>
<dbReference type="PANTHER" id="PTHR33375">
    <property type="entry name" value="CHROMOSOME-PARTITIONING PROTEIN PARB-RELATED"/>
    <property type="match status" value="1"/>
</dbReference>
<name>A0A8S5U2B1_9CAUD</name>
<sequence>METQDIEISQIKEYESNAKQHPDYQVDKIATSIEKFGFKQPLVVDKNGVIIIGHGRYKAAKKLKLKTVPCIVATDLTEAQAKAFRLADNRVAESEIDINVEFNEIVALKDLDFDISGLGLDSFNLDDIEDFDGYDVEDDERDSFSKTFTFPIEKKKAITSYLKKHQNEIVEKIIREAEKE</sequence>
<dbReference type="Gene3D" id="3.90.1530.10">
    <property type="entry name" value="Conserved hypothetical protein from pyrococcus furiosus pfu- 392566-001, ParB domain"/>
    <property type="match status" value="1"/>
</dbReference>
<dbReference type="CDD" id="cd16403">
    <property type="entry name" value="ParB_N_like_MT"/>
    <property type="match status" value="1"/>
</dbReference>
<dbReference type="InterPro" id="IPR036086">
    <property type="entry name" value="ParB/Sulfiredoxin_sf"/>
</dbReference>
<feature type="domain" description="ParB-like N-terminal" evidence="1">
    <location>
        <begin position="4"/>
        <end position="90"/>
    </location>
</feature>
<dbReference type="SUPFAM" id="SSF110849">
    <property type="entry name" value="ParB/Sulfiredoxin"/>
    <property type="match status" value="1"/>
</dbReference>
<protein>
    <submittedName>
        <fullName evidence="2">ParB protein</fullName>
    </submittedName>
</protein>
<reference evidence="2" key="1">
    <citation type="journal article" date="2021" name="Proc. Natl. Acad. Sci. U.S.A.">
        <title>A Catalog of Tens of Thousands of Viruses from Human Metagenomes Reveals Hidden Associations with Chronic Diseases.</title>
        <authorList>
            <person name="Tisza M.J."/>
            <person name="Buck C.B."/>
        </authorList>
    </citation>
    <scope>NUCLEOTIDE SEQUENCE</scope>
    <source>
        <strain evidence="2">Ctqzz19</strain>
    </source>
</reference>
<dbReference type="Pfam" id="PF02195">
    <property type="entry name" value="ParB_N"/>
    <property type="match status" value="1"/>
</dbReference>